<protein>
    <submittedName>
        <fullName evidence="2">Uncharacterized protein</fullName>
    </submittedName>
</protein>
<feature type="compositionally biased region" description="Basic and acidic residues" evidence="1">
    <location>
        <begin position="31"/>
        <end position="42"/>
    </location>
</feature>
<dbReference type="AlphaFoldDB" id="A0AA38NUL2"/>
<evidence type="ECO:0000256" key="1">
    <source>
        <dbReference type="SAM" id="MobiDB-lite"/>
    </source>
</evidence>
<accession>A0AA38NUL2</accession>
<feature type="compositionally biased region" description="Basic residues" evidence="1">
    <location>
        <begin position="43"/>
        <end position="57"/>
    </location>
</feature>
<evidence type="ECO:0000313" key="3">
    <source>
        <dbReference type="Proteomes" id="UP001163846"/>
    </source>
</evidence>
<comment type="caution">
    <text evidence="2">The sequence shown here is derived from an EMBL/GenBank/DDBJ whole genome shotgun (WGS) entry which is preliminary data.</text>
</comment>
<organism evidence="2 3">
    <name type="scientific">Lentinula raphanica</name>
    <dbReference type="NCBI Taxonomy" id="153919"/>
    <lineage>
        <taxon>Eukaryota</taxon>
        <taxon>Fungi</taxon>
        <taxon>Dikarya</taxon>
        <taxon>Basidiomycota</taxon>
        <taxon>Agaricomycotina</taxon>
        <taxon>Agaricomycetes</taxon>
        <taxon>Agaricomycetidae</taxon>
        <taxon>Agaricales</taxon>
        <taxon>Marasmiineae</taxon>
        <taxon>Omphalotaceae</taxon>
        <taxon>Lentinula</taxon>
    </lineage>
</organism>
<reference evidence="2" key="1">
    <citation type="submission" date="2022-08" db="EMBL/GenBank/DDBJ databases">
        <authorList>
            <consortium name="DOE Joint Genome Institute"/>
            <person name="Min B."/>
            <person name="Riley R."/>
            <person name="Sierra-Patev S."/>
            <person name="Naranjo-Ortiz M."/>
            <person name="Looney B."/>
            <person name="Konkel Z."/>
            <person name="Slot J.C."/>
            <person name="Sakamoto Y."/>
            <person name="Steenwyk J.L."/>
            <person name="Rokas A."/>
            <person name="Carro J."/>
            <person name="Camarero S."/>
            <person name="Ferreira P."/>
            <person name="Molpeceres G."/>
            <person name="Ruiz-Duenas F.J."/>
            <person name="Serrano A."/>
            <person name="Henrissat B."/>
            <person name="Drula E."/>
            <person name="Hughes K.W."/>
            <person name="Mata J.L."/>
            <person name="Ishikawa N.K."/>
            <person name="Vargas-Isla R."/>
            <person name="Ushijima S."/>
            <person name="Smith C.A."/>
            <person name="Ahrendt S."/>
            <person name="Andreopoulos W."/>
            <person name="He G."/>
            <person name="Labutti K."/>
            <person name="Lipzen A."/>
            <person name="Ng V."/>
            <person name="Sandor L."/>
            <person name="Barry K."/>
            <person name="Martinez A.T."/>
            <person name="Xiao Y."/>
            <person name="Gibbons J.G."/>
            <person name="Terashima K."/>
            <person name="Hibbett D.S."/>
            <person name="Grigoriev I.V."/>
        </authorList>
    </citation>
    <scope>NUCLEOTIDE SEQUENCE</scope>
    <source>
        <strain evidence="2">TFB9207</strain>
    </source>
</reference>
<sequence>MSSRHHLLQHVCALKGAFLNEWIVMNNEARGEEEVQDKEKGKKDRTRRRRKDHHKAGCRINASRYTDVHARSSIFSPKFEMKDLRIDNNEERLAQQRMLGAQAKPKRRRNSFNVAKALTKIHCDIGKLATKLNRNNG</sequence>
<feature type="region of interest" description="Disordered" evidence="1">
    <location>
        <begin position="31"/>
        <end position="57"/>
    </location>
</feature>
<keyword evidence="3" id="KW-1185">Reference proteome</keyword>
<gene>
    <name evidence="2" type="ORF">F5878DRAFT_648192</name>
</gene>
<dbReference type="Proteomes" id="UP001163846">
    <property type="component" value="Unassembled WGS sequence"/>
</dbReference>
<dbReference type="EMBL" id="MU808192">
    <property type="protein sequence ID" value="KAJ3830818.1"/>
    <property type="molecule type" value="Genomic_DNA"/>
</dbReference>
<proteinExistence type="predicted"/>
<evidence type="ECO:0000313" key="2">
    <source>
        <dbReference type="EMBL" id="KAJ3830818.1"/>
    </source>
</evidence>
<name>A0AA38NUL2_9AGAR</name>